<keyword evidence="4" id="KW-1185">Reference proteome</keyword>
<dbReference type="InterPro" id="IPR024996">
    <property type="entry name" value="RNaseH_pPIWI_RE"/>
</dbReference>
<reference evidence="4" key="1">
    <citation type="journal article" date="2019" name="Int. J. Syst. Evol. Microbiol.">
        <title>The Global Catalogue of Microorganisms (GCM) 10K type strain sequencing project: providing services to taxonomists for standard genome sequencing and annotation.</title>
        <authorList>
            <consortium name="The Broad Institute Genomics Platform"/>
            <consortium name="The Broad Institute Genome Sequencing Center for Infectious Disease"/>
            <person name="Wu L."/>
            <person name="Ma J."/>
        </authorList>
    </citation>
    <scope>NUCLEOTIDE SEQUENCE [LARGE SCALE GENOMIC DNA]</scope>
    <source>
        <strain evidence="4">JCM 9651</strain>
    </source>
</reference>
<dbReference type="InterPro" id="IPR025085">
    <property type="entry name" value="pPIWI_RE_X"/>
</dbReference>
<dbReference type="Proteomes" id="UP001499990">
    <property type="component" value="Unassembled WGS sequence"/>
</dbReference>
<organism evidence="3 4">
    <name type="scientific">Streptomyces sannanensis</name>
    <dbReference type="NCBI Taxonomy" id="285536"/>
    <lineage>
        <taxon>Bacteria</taxon>
        <taxon>Bacillati</taxon>
        <taxon>Actinomycetota</taxon>
        <taxon>Actinomycetes</taxon>
        <taxon>Kitasatosporales</taxon>
        <taxon>Streptomycetaceae</taxon>
        <taxon>Streptomyces</taxon>
    </lineage>
</organism>
<evidence type="ECO:0000313" key="4">
    <source>
        <dbReference type="Proteomes" id="UP001499990"/>
    </source>
</evidence>
<gene>
    <name evidence="3" type="ORF">GCM10020367_71040</name>
</gene>
<name>A0ABP6SMX2_9ACTN</name>
<evidence type="ECO:0000259" key="2">
    <source>
        <dbReference type="Pfam" id="PF13111"/>
    </source>
</evidence>
<dbReference type="Pfam" id="PF13032">
    <property type="entry name" value="RNaseH_pPIWI_RE"/>
    <property type="match status" value="1"/>
</dbReference>
<dbReference type="EMBL" id="BAAAYL010000003">
    <property type="protein sequence ID" value="GAA3381103.1"/>
    <property type="molecule type" value="Genomic_DNA"/>
</dbReference>
<evidence type="ECO:0008006" key="5">
    <source>
        <dbReference type="Google" id="ProtNLM"/>
    </source>
</evidence>
<dbReference type="Pfam" id="PF13111">
    <property type="entry name" value="pPIWI_RE_X"/>
    <property type="match status" value="1"/>
</dbReference>
<dbReference type="RefSeq" id="WP_345045603.1">
    <property type="nucleotide sequence ID" value="NZ_BAAAYL010000003.1"/>
</dbReference>
<accession>A0ABP6SMX2</accession>
<feature type="domain" description="pPIWI-RE RNaseH" evidence="1">
    <location>
        <begin position="622"/>
        <end position="913"/>
    </location>
</feature>
<proteinExistence type="predicted"/>
<evidence type="ECO:0000313" key="3">
    <source>
        <dbReference type="EMBL" id="GAA3381103.1"/>
    </source>
</evidence>
<evidence type="ECO:0000259" key="1">
    <source>
        <dbReference type="Pfam" id="PF13032"/>
    </source>
</evidence>
<comment type="caution">
    <text evidence="3">The sequence shown here is derived from an EMBL/GenBank/DDBJ whole genome shotgun (WGS) entry which is preliminary data.</text>
</comment>
<sequence length="930" mass="104471">MTTDQTQLYLLACHTDEKLLGSVLLYRLPEVKIDTAWKKLREEYRGITGSKANLPYSGLLTVLRAIGYTSATLYPTSKTHPPKFLATTRPIDRDDLHAAITLWEQALLQTPADSFTFQHPSQIADLIAGTTPEEVQLWDQITRTPACIDAPGWVWTAASWTIAEKLSAQTWTIDGKTVTFRRDLANCLQVWDRKLLWSNTWLAARGETLDDIADTDEDDTDSAWKTVTRYATLRLDVMMKSHPGLSHPVAVVQPSVSRLSNTLRNARTAWFEPRDAKGPLLNLDLGGYGDYTHLNHTTRLALDAWIRLHGEHVFPRDKDDEFLAPSALDLSGPPGKLRALLPFAVSYPVGRGVGMYSQRELARHVSTVLDQPLVKCVQVAGRRPFGNRRTTVEGRDTVLWDDENLPQIIAASGCRKLRILALYKSQAMRTRMQLLLAYHFNRPDLAATGIGENKPVSLNEHVEVLFQPAPELLAHGEYHDQRPALVRQLHGLDAPEDTRLLALCETAYDPKAWSRQRRASKKTGSTVVNPDTLDAKHRVNSELARHRVLAQFLTLYKPGRRNPRKKDRELTTDLELLGLELQGHHRGHMAIADLSRVAGLVHPRLTKALSSGPNGLKEPLVHVGLHLRQQRGERRIATEEPKLMWTLVALVPHGPYWRTLAYLPAEHAGPGTWLDYAPANYHFRARPLPEGRRRDELLPRHIDRALYELGGHADPVQGYVMYVSGGEARSIWPLLANKNLGETPDTAGQINKRPALPGFTLAPDQRPRAVVRVTSGSKDVARPALIERLRRIPEYDEPVTEEGKLATGLFQMAEADQTFILCNLPHQFTGGARYARAGEFCTRWGSSDPKEQAETWYSHTATEITVLHHPADQALLTYGLTAARLCDHALHWEHRTQYPAPVHLGIQMDKNHPEYRRTVNNADGDDEAET</sequence>
<protein>
    <recommendedName>
        <fullName evidence="5">DUF3893 domain-containing protein</fullName>
    </recommendedName>
</protein>
<feature type="domain" description="pPIWI-RE module N-terminal" evidence="2">
    <location>
        <begin position="18"/>
        <end position="374"/>
    </location>
</feature>